<proteinExistence type="predicted"/>
<dbReference type="SUPFAM" id="SSF52058">
    <property type="entry name" value="L domain-like"/>
    <property type="match status" value="1"/>
</dbReference>
<keyword evidence="7 9" id="KW-0472">Membrane</keyword>
<organism evidence="12 13">
    <name type="scientific">Cynara cardunculus var. scolymus</name>
    <name type="common">Globe artichoke</name>
    <name type="synonym">Cynara scolymus</name>
    <dbReference type="NCBI Taxonomy" id="59895"/>
    <lineage>
        <taxon>Eukaryota</taxon>
        <taxon>Viridiplantae</taxon>
        <taxon>Streptophyta</taxon>
        <taxon>Embryophyta</taxon>
        <taxon>Tracheophyta</taxon>
        <taxon>Spermatophyta</taxon>
        <taxon>Magnoliopsida</taxon>
        <taxon>eudicotyledons</taxon>
        <taxon>Gunneridae</taxon>
        <taxon>Pentapetalae</taxon>
        <taxon>asterids</taxon>
        <taxon>campanulids</taxon>
        <taxon>Asterales</taxon>
        <taxon>Asteraceae</taxon>
        <taxon>Carduoideae</taxon>
        <taxon>Cardueae</taxon>
        <taxon>Carduinae</taxon>
        <taxon>Cynara</taxon>
    </lineage>
</organism>
<evidence type="ECO:0000256" key="8">
    <source>
        <dbReference type="SAM" id="MobiDB-lite"/>
    </source>
</evidence>
<reference evidence="12 13" key="1">
    <citation type="journal article" date="2016" name="Sci. Rep.">
        <title>The genome sequence of the outbreeding globe artichoke constructed de novo incorporating a phase-aware low-pass sequencing strategy of F1 progeny.</title>
        <authorList>
            <person name="Scaglione D."/>
            <person name="Reyes-Chin-Wo S."/>
            <person name="Acquadro A."/>
            <person name="Froenicke L."/>
            <person name="Portis E."/>
            <person name="Beitel C."/>
            <person name="Tirone M."/>
            <person name="Mauro R."/>
            <person name="Lo Monaco A."/>
            <person name="Mauromicale G."/>
            <person name="Faccioli P."/>
            <person name="Cattivelli L."/>
            <person name="Rieseberg L."/>
            <person name="Michelmore R."/>
            <person name="Lanteri S."/>
        </authorList>
    </citation>
    <scope>NUCLEOTIDE SEQUENCE [LARGE SCALE GENOMIC DNA]</scope>
    <source>
        <strain evidence="12">2C</strain>
    </source>
</reference>
<dbReference type="Gene3D" id="1.10.510.10">
    <property type="entry name" value="Transferase(Phosphotransferase) domain 1"/>
    <property type="match status" value="2"/>
</dbReference>
<dbReference type="Pfam" id="PF07714">
    <property type="entry name" value="PK_Tyr_Ser-Thr"/>
    <property type="match status" value="1"/>
</dbReference>
<dbReference type="Gene3D" id="3.80.10.10">
    <property type="entry name" value="Ribonuclease Inhibitor"/>
    <property type="match status" value="1"/>
</dbReference>
<dbReference type="GO" id="GO:0004672">
    <property type="term" value="F:protein kinase activity"/>
    <property type="evidence" value="ECO:0007669"/>
    <property type="project" value="InterPro"/>
</dbReference>
<feature type="compositionally biased region" description="Pro residues" evidence="8">
    <location>
        <begin position="160"/>
        <end position="173"/>
    </location>
</feature>
<feature type="transmembrane region" description="Helical" evidence="9">
    <location>
        <begin position="204"/>
        <end position="231"/>
    </location>
</feature>
<evidence type="ECO:0000256" key="2">
    <source>
        <dbReference type="ARBA" id="ARBA00022614"/>
    </source>
</evidence>
<feature type="region of interest" description="Disordered" evidence="8">
    <location>
        <begin position="154"/>
        <end position="202"/>
    </location>
</feature>
<dbReference type="PROSITE" id="PS51450">
    <property type="entry name" value="LRR"/>
    <property type="match status" value="1"/>
</dbReference>
<evidence type="ECO:0000259" key="11">
    <source>
        <dbReference type="PROSITE" id="PS50011"/>
    </source>
</evidence>
<dbReference type="Pfam" id="PF13855">
    <property type="entry name" value="LRR_8"/>
    <property type="match status" value="1"/>
</dbReference>
<feature type="transmembrane region" description="Helical" evidence="9">
    <location>
        <begin position="416"/>
        <end position="438"/>
    </location>
</feature>
<dbReference type="InterPro" id="IPR001611">
    <property type="entry name" value="Leu-rich_rpt"/>
</dbReference>
<dbReference type="FunFam" id="3.80.10.10:FF:000129">
    <property type="entry name" value="Leucine-rich repeat receptor-like kinase"/>
    <property type="match status" value="1"/>
</dbReference>
<feature type="region of interest" description="Disordered" evidence="8">
    <location>
        <begin position="273"/>
        <end position="297"/>
    </location>
</feature>
<dbReference type="PANTHER" id="PTHR48007:SF34">
    <property type="entry name" value="PROTEIN STRUBBELIG-RECEPTOR FAMILY 8 ISOFORM X1"/>
    <property type="match status" value="1"/>
</dbReference>
<keyword evidence="5" id="KW-0677">Repeat</keyword>
<evidence type="ECO:0000256" key="1">
    <source>
        <dbReference type="ARBA" id="ARBA00004167"/>
    </source>
</evidence>
<dbReference type="InterPro" id="IPR013210">
    <property type="entry name" value="LRR_N_plant-typ"/>
</dbReference>
<dbReference type="OMA" id="VIQRSHY"/>
<accession>A0A103YHU9</accession>
<dbReference type="Gramene" id="KVI09371">
    <property type="protein sequence ID" value="KVI09371"/>
    <property type="gene ID" value="Ccrd_012231"/>
</dbReference>
<dbReference type="GO" id="GO:0005524">
    <property type="term" value="F:ATP binding"/>
    <property type="evidence" value="ECO:0007669"/>
    <property type="project" value="InterPro"/>
</dbReference>
<dbReference type="Pfam" id="PF08263">
    <property type="entry name" value="LRRNT_2"/>
    <property type="match status" value="1"/>
</dbReference>
<feature type="signal peptide" evidence="10">
    <location>
        <begin position="1"/>
        <end position="27"/>
    </location>
</feature>
<dbReference type="InterPro" id="IPR046959">
    <property type="entry name" value="PRK1-6/SRF4-like"/>
</dbReference>
<evidence type="ECO:0000256" key="10">
    <source>
        <dbReference type="SAM" id="SignalP"/>
    </source>
</evidence>
<keyword evidence="4 10" id="KW-0732">Signal</keyword>
<dbReference type="InterPro" id="IPR011009">
    <property type="entry name" value="Kinase-like_dom_sf"/>
</dbReference>
<comment type="caution">
    <text evidence="12">The sequence shown here is derived from an EMBL/GenBank/DDBJ whole genome shotgun (WGS) entry which is preliminary data.</text>
</comment>
<feature type="compositionally biased region" description="Low complexity" evidence="8">
    <location>
        <begin position="180"/>
        <end position="192"/>
    </location>
</feature>
<feature type="chain" id="PRO_5007119727" evidence="10">
    <location>
        <begin position="28"/>
        <end position="529"/>
    </location>
</feature>
<evidence type="ECO:0000256" key="9">
    <source>
        <dbReference type="SAM" id="Phobius"/>
    </source>
</evidence>
<evidence type="ECO:0000256" key="4">
    <source>
        <dbReference type="ARBA" id="ARBA00022729"/>
    </source>
</evidence>
<feature type="domain" description="Protein kinase" evidence="11">
    <location>
        <begin position="279"/>
        <end position="529"/>
    </location>
</feature>
<protein>
    <submittedName>
        <fullName evidence="12">Concanavalin A-like lectin/glucanase, subgroup</fullName>
    </submittedName>
</protein>
<dbReference type="AlphaFoldDB" id="A0A103YHU9"/>
<evidence type="ECO:0000313" key="13">
    <source>
        <dbReference type="Proteomes" id="UP000243975"/>
    </source>
</evidence>
<dbReference type="PROSITE" id="PS50011">
    <property type="entry name" value="PROTEIN_KINASE_DOM"/>
    <property type="match status" value="1"/>
</dbReference>
<keyword evidence="2" id="KW-0433">Leucine-rich repeat</keyword>
<dbReference type="Proteomes" id="UP000243975">
    <property type="component" value="Unassembled WGS sequence"/>
</dbReference>
<evidence type="ECO:0000313" key="12">
    <source>
        <dbReference type="EMBL" id="KVI09371.1"/>
    </source>
</evidence>
<evidence type="ECO:0000256" key="5">
    <source>
        <dbReference type="ARBA" id="ARBA00022737"/>
    </source>
</evidence>
<keyword evidence="6 9" id="KW-1133">Transmembrane helix</keyword>
<evidence type="ECO:0000256" key="3">
    <source>
        <dbReference type="ARBA" id="ARBA00022692"/>
    </source>
</evidence>
<dbReference type="GO" id="GO:0016020">
    <property type="term" value="C:membrane"/>
    <property type="evidence" value="ECO:0007669"/>
    <property type="project" value="UniProtKB-SubCell"/>
</dbReference>
<dbReference type="InterPro" id="IPR000719">
    <property type="entry name" value="Prot_kinase_dom"/>
</dbReference>
<evidence type="ECO:0000256" key="6">
    <source>
        <dbReference type="ARBA" id="ARBA00022989"/>
    </source>
</evidence>
<keyword evidence="13" id="KW-1185">Reference proteome</keyword>
<dbReference type="SUPFAM" id="SSF56112">
    <property type="entry name" value="Protein kinase-like (PK-like)"/>
    <property type="match status" value="1"/>
</dbReference>
<name>A0A103YHU9_CYNCS</name>
<dbReference type="PANTHER" id="PTHR48007">
    <property type="entry name" value="LEUCINE-RICH REPEAT RECEPTOR-LIKE PROTEIN KINASE PXC1"/>
    <property type="match status" value="1"/>
</dbReference>
<evidence type="ECO:0000256" key="7">
    <source>
        <dbReference type="ARBA" id="ARBA00023136"/>
    </source>
</evidence>
<dbReference type="InterPro" id="IPR032675">
    <property type="entry name" value="LRR_dom_sf"/>
</dbReference>
<gene>
    <name evidence="12" type="ORF">Ccrd_012231</name>
</gene>
<keyword evidence="3 9" id="KW-0812">Transmembrane</keyword>
<sequence length="529" mass="57035">MGRNRCDQFLLLKLVAAIFVSLSFVHGTTDPSDVQALQVLFTSLNNDAQLTNWKNTTSDPCGESWRGVRCDGSAVVSIQLPGLGIDGALGYMLSGLASLKTLNLSRNALSQTIGDIFSNLTSLATLDLSNNNFTGDLPNSLSSLSSISTIYGGNTFDNGPAPPPPPFTPPPPGKSRNNRSHSPPSRTPTGSHEPSSDTSSGKKLSIGVIVGVSLGSAFLILVIVLVLLFCLRKGKGKGKENAARTSTGNLPIGGEKVNAEMQEQRIKPAASIVDLKPPPTENSTFERGKNGSTKRVKSPITTSSYTVATLQTATNSFSQDNIIGEDNAALSLQEEDNFVEAVSNMSRLRHPNIVPLAGYCAEHGQRLLVYDYIANGSLQDLLHFADDRSKTLTWNARVRVALGTARALEYVTIHKFGFAIIVTVFLALMETVFVGRYLHEVCLPSVVSTQVVGSFGYSAPEFALSGIYTVKSDVYSFGVPEPEFRPPMSEVVQALVRLMQRASVVKRRSSDDSGFIYKTPDHEAYEMSY</sequence>
<dbReference type="EMBL" id="LEKV01001063">
    <property type="protein sequence ID" value="KVI09371.1"/>
    <property type="molecule type" value="Genomic_DNA"/>
</dbReference>
<comment type="subcellular location">
    <subcellularLocation>
        <location evidence="1">Membrane</location>
        <topology evidence="1">Single-pass membrane protein</topology>
    </subcellularLocation>
</comment>
<dbReference type="InterPro" id="IPR001245">
    <property type="entry name" value="Ser-Thr/Tyr_kinase_cat_dom"/>
</dbReference>